<evidence type="ECO:0000256" key="4">
    <source>
        <dbReference type="ARBA" id="ARBA00022475"/>
    </source>
</evidence>
<keyword evidence="7" id="KW-0472">Membrane</keyword>
<dbReference type="InterPro" id="IPR002549">
    <property type="entry name" value="AI-2E-like"/>
</dbReference>
<evidence type="ECO:0000313" key="9">
    <source>
        <dbReference type="Proteomes" id="UP000502899"/>
    </source>
</evidence>
<dbReference type="PANTHER" id="PTHR21716:SF53">
    <property type="entry name" value="PERMEASE PERM-RELATED"/>
    <property type="match status" value="1"/>
</dbReference>
<proteinExistence type="inferred from homology"/>
<dbReference type="Pfam" id="PF01594">
    <property type="entry name" value="AI-2E_transport"/>
    <property type="match status" value="1"/>
</dbReference>
<evidence type="ECO:0000313" key="8">
    <source>
        <dbReference type="EMBL" id="QKH79853.1"/>
    </source>
</evidence>
<evidence type="ECO:0000256" key="6">
    <source>
        <dbReference type="ARBA" id="ARBA00022989"/>
    </source>
</evidence>
<evidence type="ECO:0000256" key="2">
    <source>
        <dbReference type="ARBA" id="ARBA00009773"/>
    </source>
</evidence>
<comment type="similarity">
    <text evidence="2">Belongs to the autoinducer-2 exporter (AI-2E) (TC 2.A.86) family.</text>
</comment>
<evidence type="ECO:0000256" key="7">
    <source>
        <dbReference type="ARBA" id="ARBA00023136"/>
    </source>
</evidence>
<keyword evidence="3" id="KW-0813">Transport</keyword>
<gene>
    <name evidence="8" type="ORF">FOC70_05650</name>
</gene>
<dbReference type="RefSeq" id="WP_002842294.1">
    <property type="nucleotide sequence ID" value="NZ_CP054000.1"/>
</dbReference>
<sequence length="395" mass="44474">MIINSEFLHNALVFITIIFMVFGTYFLITVGNSKVDEKYKIVFNFHKIKKTTILILILLGLLALFSKYPVIYHTINTLLIGIILSYIINPLVKYLENKGIRRSFAILIIYVIVIFLIILLGMIVVPQTIQQIKKMIISLPGFMTDISIKVNDFNRKIFKEYPNVSKIMSNAMQTVNQKLGTIQTSILDMLSQTGNITGSIFTNLLRIILIPVVSFYMLLDKEKCIDFIMGFIPNKNKDKFLSVCNDMDKAYSEFIRGRLIMAIFVGVLTAIALIIMRVDFAIIIGILTMVGDIIPYIGPFIAVTPAFILAFLDSPIKAVVVVIVFVTIQWVENNILAPKLLGSKIGINPLLVIVSLIIGGGMFGVVGMILSVPFVATIKILYLHFKDKIKMFFRN</sequence>
<keyword evidence="6" id="KW-1133">Transmembrane helix</keyword>
<dbReference type="Proteomes" id="UP000502899">
    <property type="component" value="Chromosome"/>
</dbReference>
<dbReference type="GO" id="GO:0055085">
    <property type="term" value="P:transmembrane transport"/>
    <property type="evidence" value="ECO:0007669"/>
    <property type="project" value="TreeGrafter"/>
</dbReference>
<dbReference type="PANTHER" id="PTHR21716">
    <property type="entry name" value="TRANSMEMBRANE PROTEIN"/>
    <property type="match status" value="1"/>
</dbReference>
<dbReference type="AlphaFoldDB" id="A0A133MY89"/>
<comment type="subcellular location">
    <subcellularLocation>
        <location evidence="1">Cell membrane</location>
        <topology evidence="1">Multi-pass membrane protein</topology>
    </subcellularLocation>
</comment>
<protein>
    <submittedName>
        <fullName evidence="8">AI-2E family transporter</fullName>
    </submittedName>
</protein>
<dbReference type="GO" id="GO:0005886">
    <property type="term" value="C:plasma membrane"/>
    <property type="evidence" value="ECO:0007669"/>
    <property type="project" value="UniProtKB-SubCell"/>
</dbReference>
<reference evidence="8 9" key="1">
    <citation type="submission" date="2020-05" db="EMBL/GenBank/DDBJ databases">
        <title>FDA dAtabase for Regulatory Grade micrObial Sequences (FDA-ARGOS): Supporting development and validation of Infectious Disease Dx tests.</title>
        <authorList>
            <person name="Pederson C."/>
            <person name="Tallon L."/>
            <person name="Sadzewicz L."/>
            <person name="Zhao X."/>
            <person name="Vavikolanu K."/>
            <person name="Mehta A."/>
            <person name="Aluvathingal J."/>
            <person name="Nadendla S."/>
            <person name="Myers T."/>
            <person name="Yan Y."/>
            <person name="Sichtig H."/>
        </authorList>
    </citation>
    <scope>NUCLEOTIDE SEQUENCE [LARGE SCALE GENOMIC DNA]</scope>
    <source>
        <strain evidence="8 9">FDAARGOS_764</strain>
    </source>
</reference>
<evidence type="ECO:0000256" key="5">
    <source>
        <dbReference type="ARBA" id="ARBA00022692"/>
    </source>
</evidence>
<keyword evidence="5" id="KW-0812">Transmembrane</keyword>
<keyword evidence="4" id="KW-1003">Cell membrane</keyword>
<evidence type="ECO:0000256" key="1">
    <source>
        <dbReference type="ARBA" id="ARBA00004651"/>
    </source>
</evidence>
<organism evidence="8 9">
    <name type="scientific">Finegoldia magna</name>
    <name type="common">Peptostreptococcus magnus</name>
    <dbReference type="NCBI Taxonomy" id="1260"/>
    <lineage>
        <taxon>Bacteria</taxon>
        <taxon>Bacillati</taxon>
        <taxon>Bacillota</taxon>
        <taxon>Tissierellia</taxon>
        <taxon>Tissierellales</taxon>
        <taxon>Peptoniphilaceae</taxon>
        <taxon>Finegoldia</taxon>
    </lineage>
</organism>
<evidence type="ECO:0000256" key="3">
    <source>
        <dbReference type="ARBA" id="ARBA00022448"/>
    </source>
</evidence>
<name>A0A133MY89_FINMA</name>
<accession>A0A133MY89</accession>
<dbReference type="EMBL" id="CP054000">
    <property type="protein sequence ID" value="QKH79853.1"/>
    <property type="molecule type" value="Genomic_DNA"/>
</dbReference>